<accession>A0A655EJK0</accession>
<reference evidence="1 2" key="1">
    <citation type="submission" date="2015-03" db="EMBL/GenBank/DDBJ databases">
        <authorList>
            <consortium name="Pathogen Informatics"/>
        </authorList>
    </citation>
    <scope>NUCLEOTIDE SEQUENCE [LARGE SCALE GENOMIC DNA]</scope>
    <source>
        <strain evidence="1 2">D4891</strain>
    </source>
</reference>
<dbReference type="Proteomes" id="UP000042394">
    <property type="component" value="Unassembled WGS sequence"/>
</dbReference>
<evidence type="ECO:0000313" key="2">
    <source>
        <dbReference type="Proteomes" id="UP000042394"/>
    </source>
</evidence>
<gene>
    <name evidence="1" type="ORF">ERS008207_04653</name>
</gene>
<organism evidence="1 2">
    <name type="scientific">Salmonella enterica subsp. enterica serovar Bovismorbificans</name>
    <dbReference type="NCBI Taxonomy" id="58097"/>
    <lineage>
        <taxon>Bacteria</taxon>
        <taxon>Pseudomonadati</taxon>
        <taxon>Pseudomonadota</taxon>
        <taxon>Gammaproteobacteria</taxon>
        <taxon>Enterobacterales</taxon>
        <taxon>Enterobacteriaceae</taxon>
        <taxon>Salmonella</taxon>
    </lineage>
</organism>
<dbReference type="AlphaFoldDB" id="A0A655EJK0"/>
<dbReference type="EMBL" id="CQPD01000076">
    <property type="protein sequence ID" value="CNV22623.1"/>
    <property type="molecule type" value="Genomic_DNA"/>
</dbReference>
<evidence type="ECO:0000313" key="1">
    <source>
        <dbReference type="EMBL" id="CNV22623.1"/>
    </source>
</evidence>
<name>A0A655EJK0_SALET</name>
<proteinExistence type="predicted"/>
<protein>
    <submittedName>
        <fullName evidence="1">Uncharacterized protein</fullName>
    </submittedName>
</protein>
<sequence length="38" mass="4303">MQPVTDADALHLLMREDVATGGLINFPFFYVNQVTQHL</sequence>